<protein>
    <recommendedName>
        <fullName evidence="2">NACHT domain-containing protein</fullName>
    </recommendedName>
</protein>
<proteinExistence type="predicted"/>
<keyword evidence="4" id="KW-1185">Reference proteome</keyword>
<dbReference type="SUPFAM" id="SSF52540">
    <property type="entry name" value="P-loop containing nucleoside triphosphate hydrolases"/>
    <property type="match status" value="1"/>
</dbReference>
<dbReference type="PANTHER" id="PTHR46844">
    <property type="entry name" value="SLR5058 PROTEIN"/>
    <property type="match status" value="1"/>
</dbReference>
<feature type="signal peptide" evidence="1">
    <location>
        <begin position="1"/>
        <end position="19"/>
    </location>
</feature>
<dbReference type="Gene3D" id="3.40.50.300">
    <property type="entry name" value="P-loop containing nucleotide triphosphate hydrolases"/>
    <property type="match status" value="1"/>
</dbReference>
<organism evidence="3 4">
    <name type="scientific">Spodoptera littoralis</name>
    <name type="common">Egyptian cotton leafworm</name>
    <dbReference type="NCBI Taxonomy" id="7109"/>
    <lineage>
        <taxon>Eukaryota</taxon>
        <taxon>Metazoa</taxon>
        <taxon>Ecdysozoa</taxon>
        <taxon>Arthropoda</taxon>
        <taxon>Hexapoda</taxon>
        <taxon>Insecta</taxon>
        <taxon>Pterygota</taxon>
        <taxon>Neoptera</taxon>
        <taxon>Endopterygota</taxon>
        <taxon>Lepidoptera</taxon>
        <taxon>Glossata</taxon>
        <taxon>Ditrysia</taxon>
        <taxon>Noctuoidea</taxon>
        <taxon>Noctuidae</taxon>
        <taxon>Amphipyrinae</taxon>
        <taxon>Spodoptera</taxon>
    </lineage>
</organism>
<dbReference type="InterPro" id="IPR007111">
    <property type="entry name" value="NACHT_NTPase"/>
</dbReference>
<evidence type="ECO:0000313" key="3">
    <source>
        <dbReference type="EMBL" id="CAH1642493.1"/>
    </source>
</evidence>
<evidence type="ECO:0000313" key="4">
    <source>
        <dbReference type="Proteomes" id="UP001153321"/>
    </source>
</evidence>
<feature type="chain" id="PRO_5040355676" description="NACHT domain-containing protein" evidence="1">
    <location>
        <begin position="20"/>
        <end position="1774"/>
    </location>
</feature>
<dbReference type="Proteomes" id="UP001153321">
    <property type="component" value="Chromosome 27"/>
</dbReference>
<sequence length="1774" mass="206525">MAGLLTILLFAELEWTGHRGNEKVFRHEDIKAGIAKKNRKSAEMYKKREGTSGIKGQLYETKLISLINFRAKFDNSLKDCYLATNMADIGTFDDICFRAKAKIGNSNKQIAIFVQAKHRETDKTVLSLNSKNDLAKWFASYLTIRRSFKQNNKDVFFKGNFQDIDTYFIMYTTARDDHDNVRFDKEVAHKLNSLIATGNDAVQPNHKESHVEFLCEIIMKEQLVELAILLAEFVNKNDNTVLSINNDLILIYHVILAKNFLLIGEIRDKNENSEHRIARFRSEFYESDDEFIKLFRDTLYMDILKKRQLDDVARNELLAKLFVKPFDVQILAKLICSVVTLNNSNGKLEFVDKSMGEDLRHKLEKVNVLRANVHEAMCIAAEEILRPKEIKVPVAFGNKDLTVRGNEDNNEDWTADSILVKVKNKMVEMLLKSAPGHIVTIDKTVEKQFSKINIDLASIVGNILIADQNCKYLKFSDNTETLGDIAKQLFSELQSALPNLQDFKFNLKVDTFPVVSFEKIYSIEDDISALATTIAIFLNKNTDSVMQTTDNILRRYHVALAHKVLDISEIIGEDDDAYRLAIFRQEFFESEEDSLVLFKRHLYPEVLKGRNLNENEVEDSLAMFFNDPCDKTALGKLINTVIMYANGKFQFIHSNAPDDKKQLLDRIELPLSVVDDAINLTAKAILLKREFKVSTAFGNKDIKLKKSKAEKRLDHLKMKLCELMSKSSDDKVVTIDESLGEGFLKLSGGIAGIVGNIFVLDEDTHLYKFTDNWESLEDTSKRLFTKLKRTTPNLHEYRFNINVKRFPKLSFKRNKDDENLAKDFLNRLLFYTNQADEKGVEKCLKDEIEDHQCLNVDSIKVTADAIFLQYHDQIQQWWMLKEAEYLTKKSSHYEEALRLIVDKPLLSIISKMYTMKLGNIFEITFNDHAVKSLNLTETLTNVIYVTENIHLTVVKLMQSLNKFEHTVMDLEDLLLTKDYSTLIKELTKMEQNKIIILACDNIQRSSMKRLENISNILNEKRIIIVTNTALLDTVQTYFSVIKEIKNDRCSLTDLSEKSQKTVLQAKVNFQDVEVTLDTVVDEQSMQTVEGVVLNDFINNETRRFSNSVTNLNYEKVKHLYVDRRVCKLLPYQPLNYVPKVGSETKYFVHKENVEFSNLNDLSNVVLLSAKPGMGKSTLLTHLSIKTKETNPKVWIVRVNLLDHCEKFNKWQENKVKIDIIETLKFLCPIIVGENKKSDLEFDLEESNGAVHLKSCRTDNPWTVFEIKMFLDYFSRKQVIFLFDGFDEICPLYTEEVLHLLKVVRNHTNKHKMWITSRSYDKVMAGLEQEFGKPYDVEGFNEIELDEYLWKYWQSTIILRNLNKQQCNNLCSFMEFMSKHYYKSSRTRPTTAVAQKREIYQVLFMKVCYNFVHYLRKELNVCPEDVIQTFNLFFHNCTYSVHFVQTFDTPLHLYLFADYFQNLINDESIIPNRWNLDINAFTVYDKFIEMKLKNIRFQEKNKIDLHNPDNLTIYEKIREDFFVKHYKLGAYAIFNQDLDKIFDDKELSEIRKTIENIKIGTEKTGLVHSIINNIPTFIHRTFTEYFAVEYICQLLKLASGIENQRNIWDFILNVVFLKCDKNVRQIFGYRLKTDNVLKATVYGHEEIIFDLLLEQGTGVFAYNPDDFSKELYLKVKIHLHWAMKDELTNFVSTISNLKEKMSEDYIKDYTKGTLKIKRLKFLHLVKVKRQALLGVTVSPNHWFARQNLPWTIADPEISQHVKILDKHRLNVMTDS</sequence>
<reference evidence="3" key="1">
    <citation type="submission" date="2022-02" db="EMBL/GenBank/DDBJ databases">
        <authorList>
            <person name="King R."/>
        </authorList>
    </citation>
    <scope>NUCLEOTIDE SEQUENCE</scope>
</reference>
<gene>
    <name evidence="3" type="ORF">SPLIT_LOCUS7849</name>
</gene>
<name>A0A9P0IA43_SPOLI</name>
<accession>A0A9P0IA43</accession>
<feature type="domain" description="NACHT" evidence="2">
    <location>
        <begin position="1164"/>
        <end position="1352"/>
    </location>
</feature>
<dbReference type="Pfam" id="PF05729">
    <property type="entry name" value="NACHT"/>
    <property type="match status" value="1"/>
</dbReference>
<dbReference type="EMBL" id="LR824558">
    <property type="protein sequence ID" value="CAH1642493.1"/>
    <property type="molecule type" value="Genomic_DNA"/>
</dbReference>
<keyword evidence="1" id="KW-0732">Signal</keyword>
<evidence type="ECO:0000259" key="2">
    <source>
        <dbReference type="Pfam" id="PF05729"/>
    </source>
</evidence>
<dbReference type="InterPro" id="IPR027417">
    <property type="entry name" value="P-loop_NTPase"/>
</dbReference>
<dbReference type="PANTHER" id="PTHR46844:SF1">
    <property type="entry name" value="SLR5058 PROTEIN"/>
    <property type="match status" value="1"/>
</dbReference>
<evidence type="ECO:0000256" key="1">
    <source>
        <dbReference type="SAM" id="SignalP"/>
    </source>
</evidence>